<protein>
    <recommendedName>
        <fullName evidence="4">Secreted protein</fullName>
    </recommendedName>
</protein>
<dbReference type="Proteomes" id="UP001196661">
    <property type="component" value="Unassembled WGS sequence"/>
</dbReference>
<accession>A0ABS5Y476</accession>
<sequence>MQWLQPYLSPICFVLAWSVVILGLWQMVAATRDGVQRAQTMHRIPCADCSFFTNQSVLKCPLHPTSAMSEDAIDCTDFEIDSPIVAAQQRLNSYK</sequence>
<evidence type="ECO:0000313" key="2">
    <source>
        <dbReference type="EMBL" id="MBT9312627.1"/>
    </source>
</evidence>
<reference evidence="2 3" key="1">
    <citation type="journal article" date="2021" name="Mar. Drugs">
        <title>Genome Reduction and Secondary Metabolism of the Marine Sponge-Associated Cyanobacterium Leptothoe.</title>
        <authorList>
            <person name="Konstantinou D."/>
            <person name="Popin R.V."/>
            <person name="Fewer D.P."/>
            <person name="Sivonen K."/>
            <person name="Gkelis S."/>
        </authorList>
    </citation>
    <scope>NUCLEOTIDE SEQUENCE [LARGE SCALE GENOMIC DNA]</scope>
    <source>
        <strain evidence="2 3">TAU-MAC 1615</strain>
    </source>
</reference>
<evidence type="ECO:0000256" key="1">
    <source>
        <dbReference type="SAM" id="Phobius"/>
    </source>
</evidence>
<comment type="caution">
    <text evidence="2">The sequence shown here is derived from an EMBL/GenBank/DDBJ whole genome shotgun (WGS) entry which is preliminary data.</text>
</comment>
<keyword evidence="3" id="KW-1185">Reference proteome</keyword>
<proteinExistence type="predicted"/>
<evidence type="ECO:0000313" key="3">
    <source>
        <dbReference type="Proteomes" id="UP001196661"/>
    </source>
</evidence>
<keyword evidence="1" id="KW-0812">Transmembrane</keyword>
<feature type="transmembrane region" description="Helical" evidence="1">
    <location>
        <begin position="6"/>
        <end position="28"/>
    </location>
</feature>
<keyword evidence="1" id="KW-1133">Transmembrane helix</keyword>
<name>A0ABS5Y476_9CYAN</name>
<organism evidence="2 3">
    <name type="scientific">Leptothoe kymatousa TAU-MAC 1615</name>
    <dbReference type="NCBI Taxonomy" id="2364775"/>
    <lineage>
        <taxon>Bacteria</taxon>
        <taxon>Bacillati</taxon>
        <taxon>Cyanobacteriota</taxon>
        <taxon>Cyanophyceae</taxon>
        <taxon>Nodosilineales</taxon>
        <taxon>Cymatolegaceae</taxon>
        <taxon>Leptothoe</taxon>
        <taxon>Leptothoe kymatousa</taxon>
    </lineage>
</organism>
<evidence type="ECO:0008006" key="4">
    <source>
        <dbReference type="Google" id="ProtNLM"/>
    </source>
</evidence>
<gene>
    <name evidence="2" type="ORF">IXB28_10455</name>
</gene>
<keyword evidence="1" id="KW-0472">Membrane</keyword>
<dbReference type="EMBL" id="JADOER010000009">
    <property type="protein sequence ID" value="MBT9312627.1"/>
    <property type="molecule type" value="Genomic_DNA"/>
</dbReference>